<sequence length="310" mass="33745">MELASSVTEYLRPVADAFVFINTTKVHPIWFPYALAPTLHAARISMVFQSNARKSPTPLSWGTYIFGFLIMAWGGGLLSHFWLGLPPPMLYSFHPAINYISVHLFFTLLFQAFPDLLYPPILDTVFWPVDALLRANAVTLTLGLFASPNVHPDYRNSPLAHFLLGAIASSGGGLSAATFSLWSPNWTFSTPPPLRAGAGWAGTLDIWGGSLVALIYSSTTHHPAFTSLHTYTTLILSSPLLSGTRKPHADSDFPPLNSLEAKSLAGVVLGLFFAARVIKQHWLIPLSPAQVPSKPTAITSPSKKAKKKVQ</sequence>
<feature type="region of interest" description="Disordered" evidence="1">
    <location>
        <begin position="291"/>
        <end position="310"/>
    </location>
</feature>
<evidence type="ECO:0000313" key="4">
    <source>
        <dbReference type="Proteomes" id="UP000724874"/>
    </source>
</evidence>
<dbReference type="Proteomes" id="UP000724874">
    <property type="component" value="Unassembled WGS sequence"/>
</dbReference>
<evidence type="ECO:0000256" key="2">
    <source>
        <dbReference type="SAM" id="Phobius"/>
    </source>
</evidence>
<evidence type="ECO:0000313" key="3">
    <source>
        <dbReference type="EMBL" id="KAF8877941.1"/>
    </source>
</evidence>
<gene>
    <name evidence="3" type="ORF">CPB84DRAFT_1966259</name>
</gene>
<dbReference type="EMBL" id="JADNYJ010000164">
    <property type="protein sequence ID" value="KAF8877941.1"/>
    <property type="molecule type" value="Genomic_DNA"/>
</dbReference>
<feature type="transmembrane region" description="Helical" evidence="2">
    <location>
        <begin position="61"/>
        <end position="84"/>
    </location>
</feature>
<organism evidence="3 4">
    <name type="scientific">Gymnopilus junonius</name>
    <name type="common">Spectacular rustgill mushroom</name>
    <name type="synonym">Gymnopilus spectabilis subsp. junonius</name>
    <dbReference type="NCBI Taxonomy" id="109634"/>
    <lineage>
        <taxon>Eukaryota</taxon>
        <taxon>Fungi</taxon>
        <taxon>Dikarya</taxon>
        <taxon>Basidiomycota</taxon>
        <taxon>Agaricomycotina</taxon>
        <taxon>Agaricomycetes</taxon>
        <taxon>Agaricomycetidae</taxon>
        <taxon>Agaricales</taxon>
        <taxon>Agaricineae</taxon>
        <taxon>Hymenogastraceae</taxon>
        <taxon>Gymnopilus</taxon>
    </lineage>
</organism>
<keyword evidence="2" id="KW-0472">Membrane</keyword>
<dbReference type="AlphaFoldDB" id="A0A9P5THU1"/>
<evidence type="ECO:0000256" key="1">
    <source>
        <dbReference type="SAM" id="MobiDB-lite"/>
    </source>
</evidence>
<feature type="transmembrane region" description="Helical" evidence="2">
    <location>
        <begin position="194"/>
        <end position="216"/>
    </location>
</feature>
<feature type="transmembrane region" description="Helical" evidence="2">
    <location>
        <begin position="159"/>
        <end position="182"/>
    </location>
</feature>
<protein>
    <submittedName>
        <fullName evidence="3">Uncharacterized protein</fullName>
    </submittedName>
</protein>
<name>A0A9P5THU1_GYMJU</name>
<comment type="caution">
    <text evidence="3">The sequence shown here is derived from an EMBL/GenBank/DDBJ whole genome shotgun (WGS) entry which is preliminary data.</text>
</comment>
<accession>A0A9P5THU1</accession>
<feature type="transmembrane region" description="Helical" evidence="2">
    <location>
        <begin position="96"/>
        <end position="113"/>
    </location>
</feature>
<reference evidence="3" key="1">
    <citation type="submission" date="2020-11" db="EMBL/GenBank/DDBJ databases">
        <authorList>
            <consortium name="DOE Joint Genome Institute"/>
            <person name="Ahrendt S."/>
            <person name="Riley R."/>
            <person name="Andreopoulos W."/>
            <person name="LaButti K."/>
            <person name="Pangilinan J."/>
            <person name="Ruiz-duenas F.J."/>
            <person name="Barrasa J.M."/>
            <person name="Sanchez-Garcia M."/>
            <person name="Camarero S."/>
            <person name="Miyauchi S."/>
            <person name="Serrano A."/>
            <person name="Linde D."/>
            <person name="Babiker R."/>
            <person name="Drula E."/>
            <person name="Ayuso-Fernandez I."/>
            <person name="Pacheco R."/>
            <person name="Padilla G."/>
            <person name="Ferreira P."/>
            <person name="Barriuso J."/>
            <person name="Kellner H."/>
            <person name="Castanera R."/>
            <person name="Alfaro M."/>
            <person name="Ramirez L."/>
            <person name="Pisabarro A.G."/>
            <person name="Kuo A."/>
            <person name="Tritt A."/>
            <person name="Lipzen A."/>
            <person name="He G."/>
            <person name="Yan M."/>
            <person name="Ng V."/>
            <person name="Cullen D."/>
            <person name="Martin F."/>
            <person name="Rosso M.-N."/>
            <person name="Henrissat B."/>
            <person name="Hibbett D."/>
            <person name="Martinez A.T."/>
            <person name="Grigoriev I.V."/>
        </authorList>
    </citation>
    <scope>NUCLEOTIDE SEQUENCE</scope>
    <source>
        <strain evidence="3">AH 44721</strain>
    </source>
</reference>
<keyword evidence="4" id="KW-1185">Reference proteome</keyword>
<proteinExistence type="predicted"/>
<keyword evidence="2" id="KW-1133">Transmembrane helix</keyword>
<keyword evidence="2" id="KW-0812">Transmembrane</keyword>
<feature type="transmembrane region" description="Helical" evidence="2">
    <location>
        <begin position="125"/>
        <end position="147"/>
    </location>
</feature>
<dbReference type="OrthoDB" id="2520628at2759"/>